<name>A0A5R8Q6U5_9FIRM</name>
<dbReference type="InParanoid" id="A0A5R8Q6U5"/>
<accession>A0A5R8Q6U5</accession>
<evidence type="ECO:0008006" key="3">
    <source>
        <dbReference type="Google" id="ProtNLM"/>
    </source>
</evidence>
<dbReference type="InterPro" id="IPR051706">
    <property type="entry name" value="Glycosyltransferase_domain"/>
</dbReference>
<dbReference type="EMBL" id="VBWP01000016">
    <property type="protein sequence ID" value="TLG71106.1"/>
    <property type="molecule type" value="Genomic_DNA"/>
</dbReference>
<dbReference type="SUPFAM" id="SSF53448">
    <property type="entry name" value="Nucleotide-diphospho-sugar transferases"/>
    <property type="match status" value="1"/>
</dbReference>
<evidence type="ECO:0000313" key="2">
    <source>
        <dbReference type="Proteomes" id="UP000306912"/>
    </source>
</evidence>
<dbReference type="InterPro" id="IPR029044">
    <property type="entry name" value="Nucleotide-diphossugar_trans"/>
</dbReference>
<gene>
    <name evidence="1" type="ORF">FEZ08_11645</name>
</gene>
<dbReference type="AlphaFoldDB" id="A0A5R8Q6U5"/>
<dbReference type="Gene3D" id="3.90.550.20">
    <property type="match status" value="1"/>
</dbReference>
<dbReference type="InterPro" id="IPR008441">
    <property type="entry name" value="AfumC-like_glycosyl_Trfase"/>
</dbReference>
<proteinExistence type="predicted"/>
<dbReference type="Proteomes" id="UP000306912">
    <property type="component" value="Unassembled WGS sequence"/>
</dbReference>
<dbReference type="Pfam" id="PF05704">
    <property type="entry name" value="Caps_synth"/>
    <property type="match status" value="1"/>
</dbReference>
<dbReference type="GO" id="GO:0051999">
    <property type="term" value="P:mannosyl-inositol phosphorylceramide biosynthetic process"/>
    <property type="evidence" value="ECO:0007669"/>
    <property type="project" value="TreeGrafter"/>
</dbReference>
<evidence type="ECO:0000313" key="1">
    <source>
        <dbReference type="EMBL" id="TLG71106.1"/>
    </source>
</evidence>
<sequence>MAIQNVVYYCWFGSTEKPAEVEQYIAGWKAVLDGFSFVEINETNFDVNINDYVRAAYEAKRFAFVSDYARLYFLNQFGGCYLDTDVEVCRPLDEFLSFDDSIIFSMEQFDHELTGVNTGTIISSAGHPLLQQLLATYDDELFSDLGDATLTINKRITEVLVSDYELKYRDARQHLAGSIEIFPSSVFCVENEEAYTVHRYASSWRTQLSPLRKVRRRIGQFVKRIIGRDRFARWYKK</sequence>
<reference evidence="1 2" key="1">
    <citation type="submission" date="2019-05" db="EMBL/GenBank/DDBJ databases">
        <title>Culicoidintestinum kansasii gen. nov., sp. nov. from the gastrointestinal tract of the biting midge, Culicoides sonorensis.</title>
        <authorList>
            <person name="Neupane S."/>
            <person name="Ghosh A."/>
            <person name="Gunther S."/>
            <person name="Martin K."/>
            <person name="Zurek L."/>
        </authorList>
    </citation>
    <scope>NUCLEOTIDE SEQUENCE [LARGE SCALE GENOMIC DNA]</scope>
    <source>
        <strain evidence="1 2">CS-1</strain>
    </source>
</reference>
<comment type="caution">
    <text evidence="1">The sequence shown here is derived from an EMBL/GenBank/DDBJ whole genome shotgun (WGS) entry which is preliminary data.</text>
</comment>
<organism evidence="1 2">
    <name type="scientific">Culicoidibacter larvae</name>
    <dbReference type="NCBI Taxonomy" id="2579976"/>
    <lineage>
        <taxon>Bacteria</taxon>
        <taxon>Bacillati</taxon>
        <taxon>Bacillota</taxon>
        <taxon>Culicoidibacteria</taxon>
        <taxon>Culicoidibacterales</taxon>
        <taxon>Culicoidibacteraceae</taxon>
        <taxon>Culicoidibacter</taxon>
    </lineage>
</organism>
<dbReference type="GO" id="GO:0000030">
    <property type="term" value="F:mannosyltransferase activity"/>
    <property type="evidence" value="ECO:0007669"/>
    <property type="project" value="TreeGrafter"/>
</dbReference>
<keyword evidence="2" id="KW-1185">Reference proteome</keyword>
<dbReference type="PANTHER" id="PTHR32385:SF15">
    <property type="entry name" value="INOSITOL PHOSPHOCERAMIDE MANNOSYLTRANSFERASE 1"/>
    <property type="match status" value="1"/>
</dbReference>
<dbReference type="OrthoDB" id="9802987at2"/>
<dbReference type="RefSeq" id="WP_138192596.1">
    <property type="nucleotide sequence ID" value="NZ_VBWP01000016.1"/>
</dbReference>
<dbReference type="PANTHER" id="PTHR32385">
    <property type="entry name" value="MANNOSYL PHOSPHORYLINOSITOL CERAMIDE SYNTHASE"/>
    <property type="match status" value="1"/>
</dbReference>
<protein>
    <recommendedName>
        <fullName evidence="3">Glycosyl transferase</fullName>
    </recommendedName>
</protein>
<dbReference type="GO" id="GO:0016020">
    <property type="term" value="C:membrane"/>
    <property type="evidence" value="ECO:0007669"/>
    <property type="project" value="GOC"/>
</dbReference>